<organism evidence="1">
    <name type="scientific">Arundo donax</name>
    <name type="common">Giant reed</name>
    <name type="synonym">Donax arundinaceus</name>
    <dbReference type="NCBI Taxonomy" id="35708"/>
    <lineage>
        <taxon>Eukaryota</taxon>
        <taxon>Viridiplantae</taxon>
        <taxon>Streptophyta</taxon>
        <taxon>Embryophyta</taxon>
        <taxon>Tracheophyta</taxon>
        <taxon>Spermatophyta</taxon>
        <taxon>Magnoliopsida</taxon>
        <taxon>Liliopsida</taxon>
        <taxon>Poales</taxon>
        <taxon>Poaceae</taxon>
        <taxon>PACMAD clade</taxon>
        <taxon>Arundinoideae</taxon>
        <taxon>Arundineae</taxon>
        <taxon>Arundo</taxon>
    </lineage>
</organism>
<dbReference type="EMBL" id="GBRH01196078">
    <property type="protein sequence ID" value="JAE01818.1"/>
    <property type="molecule type" value="Transcribed_RNA"/>
</dbReference>
<dbReference type="AlphaFoldDB" id="A0A0A9F0J1"/>
<proteinExistence type="predicted"/>
<protein>
    <submittedName>
        <fullName evidence="1">Uncharacterized protein</fullName>
    </submittedName>
</protein>
<accession>A0A0A9F0J1</accession>
<sequence length="35" mass="4129">MFSFYPKKARIVVSKMSAMFTLWQACSKMANFIHQ</sequence>
<dbReference type="PROSITE" id="PS51257">
    <property type="entry name" value="PROKAR_LIPOPROTEIN"/>
    <property type="match status" value="1"/>
</dbReference>
<reference evidence="1" key="2">
    <citation type="journal article" date="2015" name="Data Brief">
        <title>Shoot transcriptome of the giant reed, Arundo donax.</title>
        <authorList>
            <person name="Barrero R.A."/>
            <person name="Guerrero F.D."/>
            <person name="Moolhuijzen P."/>
            <person name="Goolsby J.A."/>
            <person name="Tidwell J."/>
            <person name="Bellgard S.E."/>
            <person name="Bellgard M.I."/>
        </authorList>
    </citation>
    <scope>NUCLEOTIDE SEQUENCE</scope>
    <source>
        <tissue evidence="1">Shoot tissue taken approximately 20 cm above the soil surface</tissue>
    </source>
</reference>
<reference evidence="1" key="1">
    <citation type="submission" date="2014-09" db="EMBL/GenBank/DDBJ databases">
        <authorList>
            <person name="Magalhaes I.L.F."/>
            <person name="Oliveira U."/>
            <person name="Santos F.R."/>
            <person name="Vidigal T.H.D.A."/>
            <person name="Brescovit A.D."/>
            <person name="Santos A.J."/>
        </authorList>
    </citation>
    <scope>NUCLEOTIDE SEQUENCE</scope>
    <source>
        <tissue evidence="1">Shoot tissue taken approximately 20 cm above the soil surface</tissue>
    </source>
</reference>
<evidence type="ECO:0000313" key="1">
    <source>
        <dbReference type="EMBL" id="JAE01818.1"/>
    </source>
</evidence>
<name>A0A0A9F0J1_ARUDO</name>